<protein>
    <submittedName>
        <fullName evidence="1">Uncharacterized protein</fullName>
    </submittedName>
</protein>
<accession>A0A6J5MHX0</accession>
<reference evidence="1" key="1">
    <citation type="submission" date="2020-04" db="EMBL/GenBank/DDBJ databases">
        <authorList>
            <person name="Chiriac C."/>
            <person name="Salcher M."/>
            <person name="Ghai R."/>
            <person name="Kavagutti S V."/>
        </authorList>
    </citation>
    <scope>NUCLEOTIDE SEQUENCE</scope>
</reference>
<gene>
    <name evidence="1" type="ORF">UFOVP455_65</name>
</gene>
<evidence type="ECO:0000313" key="1">
    <source>
        <dbReference type="EMBL" id="CAB4144750.1"/>
    </source>
</evidence>
<dbReference type="EMBL" id="LR796427">
    <property type="protein sequence ID" value="CAB4144750.1"/>
    <property type="molecule type" value="Genomic_DNA"/>
</dbReference>
<organism evidence="1">
    <name type="scientific">uncultured Caudovirales phage</name>
    <dbReference type="NCBI Taxonomy" id="2100421"/>
    <lineage>
        <taxon>Viruses</taxon>
        <taxon>Duplodnaviria</taxon>
        <taxon>Heunggongvirae</taxon>
        <taxon>Uroviricota</taxon>
        <taxon>Caudoviricetes</taxon>
        <taxon>Peduoviridae</taxon>
        <taxon>Maltschvirus</taxon>
        <taxon>Maltschvirus maltsch</taxon>
    </lineage>
</organism>
<sequence length="73" mass="7951">MQVEITGGTLSYKASTGDWIAEIRANGQEITLYFLPNTGSFEMSSGINYDNLVNFIAEVKTDSIGRGVNWSGN</sequence>
<name>A0A6J5MHX0_9CAUD</name>
<proteinExistence type="predicted"/>